<comment type="subunit">
    <text evidence="1">Homodimer.</text>
</comment>
<name>A0A2P8ETE8_9GAMM</name>
<accession>A0A2P8ETE8</accession>
<dbReference type="GO" id="GO:0005829">
    <property type="term" value="C:cytosol"/>
    <property type="evidence" value="ECO:0007669"/>
    <property type="project" value="TreeGrafter"/>
</dbReference>
<proteinExistence type="predicted"/>
<feature type="domain" description="Aminoacyl-transfer RNA synthetases class-II family profile" evidence="6">
    <location>
        <begin position="29"/>
        <end position="320"/>
    </location>
</feature>
<dbReference type="Proteomes" id="UP000242133">
    <property type="component" value="Unassembled WGS sequence"/>
</dbReference>
<evidence type="ECO:0000256" key="3">
    <source>
        <dbReference type="ARBA" id="ARBA00022741"/>
    </source>
</evidence>
<evidence type="ECO:0000313" key="8">
    <source>
        <dbReference type="Proteomes" id="UP000242133"/>
    </source>
</evidence>
<keyword evidence="7" id="KW-0030">Aminoacyl-tRNA synthetase</keyword>
<reference evidence="7 8" key="1">
    <citation type="submission" date="2018-03" db="EMBL/GenBank/DDBJ databases">
        <title>Genomic Encyclopedia of Archaeal and Bacterial Type Strains, Phase II (KMG-II): from individual species to whole genera.</title>
        <authorList>
            <person name="Goeker M."/>
        </authorList>
    </citation>
    <scope>NUCLEOTIDE SEQUENCE [LARGE SCALE GENOMIC DNA]</scope>
    <source>
        <strain evidence="7 8">DSM 17586</strain>
    </source>
</reference>
<dbReference type="Pfam" id="PF00152">
    <property type="entry name" value="tRNA-synt_2"/>
    <property type="match status" value="1"/>
</dbReference>
<dbReference type="GO" id="GO:0005524">
    <property type="term" value="F:ATP binding"/>
    <property type="evidence" value="ECO:0007669"/>
    <property type="project" value="UniProtKB-KW"/>
</dbReference>
<keyword evidence="2" id="KW-0436">Ligase</keyword>
<organism evidence="7 8">
    <name type="scientific">Marinobacterium halophilum</name>
    <dbReference type="NCBI Taxonomy" id="267374"/>
    <lineage>
        <taxon>Bacteria</taxon>
        <taxon>Pseudomonadati</taxon>
        <taxon>Pseudomonadota</taxon>
        <taxon>Gammaproteobacteria</taxon>
        <taxon>Oceanospirillales</taxon>
        <taxon>Oceanospirillaceae</taxon>
        <taxon>Marinobacterium</taxon>
    </lineage>
</organism>
<dbReference type="AlphaFoldDB" id="A0A2P8ETE8"/>
<dbReference type="EMBL" id="PYGI01000016">
    <property type="protein sequence ID" value="PSL12756.1"/>
    <property type="molecule type" value="Genomic_DNA"/>
</dbReference>
<dbReference type="PANTHER" id="PTHR42918">
    <property type="entry name" value="LYSYL-TRNA SYNTHETASE"/>
    <property type="match status" value="1"/>
</dbReference>
<dbReference type="FunFam" id="3.30.930.10:FF:000017">
    <property type="entry name" value="Elongation factor P--(R)-beta-lysine ligase"/>
    <property type="match status" value="1"/>
</dbReference>
<keyword evidence="3" id="KW-0547">Nucleotide-binding</keyword>
<dbReference type="PANTHER" id="PTHR42918:SF6">
    <property type="entry name" value="ELONGATION FACTOR P--(R)-BETA-LYSINE LIGASE"/>
    <property type="match status" value="1"/>
</dbReference>
<dbReference type="InterPro" id="IPR045864">
    <property type="entry name" value="aa-tRNA-synth_II/BPL/LPL"/>
</dbReference>
<evidence type="ECO:0000313" key="7">
    <source>
        <dbReference type="EMBL" id="PSL12756.1"/>
    </source>
</evidence>
<dbReference type="SUPFAM" id="SSF55681">
    <property type="entry name" value="Class II aaRS and biotin synthetases"/>
    <property type="match status" value="1"/>
</dbReference>
<evidence type="ECO:0000259" key="6">
    <source>
        <dbReference type="PROSITE" id="PS50862"/>
    </source>
</evidence>
<keyword evidence="4" id="KW-0067">ATP-binding</keyword>
<sequence>MHWRGVLEITSLNNIQDNLWRPGAPIDHLRARARVLAQIRRFFADRDVLEVETPVLSHCAVSDPFIDSLEVSFGFQPGIEDERLYLQTSPEYAMKRLLAAGSGDIYQMAKVFRNGESGRRHNPEFTMLEWYRLGLNDRQLMDEVAALVTAVVPALPVRYLSYAELFERELGLDPHRATRTQLQQCCRDHVDAPFDDDDRDTWLNLLMSHVLEPRLQGAVFIHSYPASMAALAQVREDEQGRQVAARFELFVDGVELANGYHELTDAAEQARRLDADQQQRAALGLPQRPLETRLVRALEAGMPDCAGVALGVDRLVMLTLGVDNLEQVISFMHAHA</sequence>
<dbReference type="InterPro" id="IPR006195">
    <property type="entry name" value="aa-tRNA-synth_II"/>
</dbReference>
<keyword evidence="8" id="KW-1185">Reference proteome</keyword>
<dbReference type="Gene3D" id="3.30.930.10">
    <property type="entry name" value="Bira Bifunctional Protein, Domain 2"/>
    <property type="match status" value="1"/>
</dbReference>
<dbReference type="NCBIfam" id="TIGR00462">
    <property type="entry name" value="genX"/>
    <property type="match status" value="1"/>
</dbReference>
<dbReference type="GO" id="GO:0004824">
    <property type="term" value="F:lysine-tRNA ligase activity"/>
    <property type="evidence" value="ECO:0007669"/>
    <property type="project" value="InterPro"/>
</dbReference>
<dbReference type="NCBIfam" id="NF006828">
    <property type="entry name" value="PRK09350.1"/>
    <property type="match status" value="1"/>
</dbReference>
<protein>
    <submittedName>
        <fullName evidence="7">Lysyl-tRNA synthetase class 2</fullName>
    </submittedName>
</protein>
<evidence type="ECO:0000256" key="2">
    <source>
        <dbReference type="ARBA" id="ARBA00022598"/>
    </source>
</evidence>
<dbReference type="PROSITE" id="PS50862">
    <property type="entry name" value="AA_TRNA_LIGASE_II"/>
    <property type="match status" value="1"/>
</dbReference>
<comment type="caution">
    <text evidence="7">The sequence shown here is derived from an EMBL/GenBank/DDBJ whole genome shotgun (WGS) entry which is preliminary data.</text>
</comment>
<evidence type="ECO:0000256" key="5">
    <source>
        <dbReference type="ARBA" id="ARBA00052794"/>
    </source>
</evidence>
<dbReference type="InterPro" id="IPR004525">
    <property type="entry name" value="EpmA"/>
</dbReference>
<dbReference type="GO" id="GO:0000049">
    <property type="term" value="F:tRNA binding"/>
    <property type="evidence" value="ECO:0007669"/>
    <property type="project" value="TreeGrafter"/>
</dbReference>
<evidence type="ECO:0000256" key="1">
    <source>
        <dbReference type="ARBA" id="ARBA00011738"/>
    </source>
</evidence>
<dbReference type="InterPro" id="IPR004364">
    <property type="entry name" value="Aa-tRNA-synt_II"/>
</dbReference>
<gene>
    <name evidence="7" type="ORF">CLV44_116115</name>
</gene>
<comment type="catalytic activity">
    <reaction evidence="5">
        <text>D-beta-lysine + L-lysyl-[protein] + ATP = N(6)-((3R)-3,6-diaminohexanoyl)-L-lysyl-[protein] + AMP + diphosphate + H(+)</text>
        <dbReference type="Rhea" id="RHEA:83435"/>
        <dbReference type="Rhea" id="RHEA-COMP:9752"/>
        <dbReference type="Rhea" id="RHEA-COMP:20131"/>
        <dbReference type="ChEBI" id="CHEBI:15378"/>
        <dbReference type="ChEBI" id="CHEBI:29969"/>
        <dbReference type="ChEBI" id="CHEBI:30616"/>
        <dbReference type="ChEBI" id="CHEBI:33019"/>
        <dbReference type="ChEBI" id="CHEBI:84138"/>
        <dbReference type="ChEBI" id="CHEBI:156053"/>
        <dbReference type="ChEBI" id="CHEBI:456215"/>
    </reaction>
    <physiologicalReaction direction="left-to-right" evidence="5">
        <dbReference type="Rhea" id="RHEA:83436"/>
    </physiologicalReaction>
</comment>
<dbReference type="GO" id="GO:0006430">
    <property type="term" value="P:lysyl-tRNA aminoacylation"/>
    <property type="evidence" value="ECO:0007669"/>
    <property type="project" value="InterPro"/>
</dbReference>
<evidence type="ECO:0000256" key="4">
    <source>
        <dbReference type="ARBA" id="ARBA00022840"/>
    </source>
</evidence>